<dbReference type="PANTHER" id="PTHR35005">
    <property type="entry name" value="3-DEHYDRO-SCYLLO-INOSOSE HYDROLASE"/>
    <property type="match status" value="1"/>
</dbReference>
<dbReference type="GO" id="GO:0009231">
    <property type="term" value="P:riboflavin biosynthetic process"/>
    <property type="evidence" value="ECO:0007669"/>
    <property type="project" value="TreeGrafter"/>
</dbReference>
<comment type="caution">
    <text evidence="6">The sequence shown here is derived from an EMBL/GenBank/DDBJ whole genome shotgun (WGS) entry which is preliminary data.</text>
</comment>
<evidence type="ECO:0000256" key="1">
    <source>
        <dbReference type="ARBA" id="ARBA00001947"/>
    </source>
</evidence>
<comment type="cofactor">
    <cofactor evidence="1">
        <name>Zn(2+)</name>
        <dbReference type="ChEBI" id="CHEBI:29105"/>
    </cofactor>
</comment>
<evidence type="ECO:0000256" key="2">
    <source>
        <dbReference type="ARBA" id="ARBA00022723"/>
    </source>
</evidence>
<reference evidence="6 7" key="1">
    <citation type="submission" date="2015-06" db="EMBL/GenBank/DDBJ databases">
        <title>Improved classification and identification of acetic acid bacteria using matrix-assisted laser desorption/ionization time-of-flight mass spectrometry; Gluconobacter nephelii and Gluconobacter uchimurae are later heterotypic synonyms of Gluconobacter japonicus and Gluconobacter oxydans, respectively.</title>
        <authorList>
            <person name="Li L."/>
            <person name="Cleenwerck I."/>
            <person name="De Vuyst L."/>
            <person name="Vandamme P."/>
        </authorList>
    </citation>
    <scope>NUCLEOTIDE SEQUENCE [LARGE SCALE GENOMIC DNA]</scope>
    <source>
        <strain evidence="6 7">LMG 1625</strain>
    </source>
</reference>
<gene>
    <name evidence="6" type="ORF">AD928_10475</name>
</gene>
<evidence type="ECO:0000256" key="4">
    <source>
        <dbReference type="ARBA" id="ARBA00022833"/>
    </source>
</evidence>
<evidence type="ECO:0000313" key="7">
    <source>
        <dbReference type="Proteomes" id="UP000075473"/>
    </source>
</evidence>
<dbReference type="SUPFAM" id="SSF102215">
    <property type="entry name" value="Creatininase"/>
    <property type="match status" value="1"/>
</dbReference>
<dbReference type="InterPro" id="IPR024087">
    <property type="entry name" value="Creatininase-like_sf"/>
</dbReference>
<evidence type="ECO:0000256" key="3">
    <source>
        <dbReference type="ARBA" id="ARBA00022801"/>
    </source>
</evidence>
<keyword evidence="4" id="KW-0862">Zinc</keyword>
<dbReference type="RefSeq" id="WP_062250378.1">
    <property type="nucleotide sequence ID" value="NZ_LHZA01000152.1"/>
</dbReference>
<dbReference type="Gene3D" id="3.40.50.10310">
    <property type="entry name" value="Creatininase"/>
    <property type="match status" value="1"/>
</dbReference>
<evidence type="ECO:0000313" key="6">
    <source>
        <dbReference type="EMBL" id="KXU92790.1"/>
    </source>
</evidence>
<keyword evidence="3" id="KW-0378">Hydrolase</keyword>
<dbReference type="AlphaFoldDB" id="A0A149Q664"/>
<dbReference type="Pfam" id="PF02633">
    <property type="entry name" value="Creatininase"/>
    <property type="match status" value="1"/>
</dbReference>
<keyword evidence="2" id="KW-0479">Metal-binding</keyword>
<name>A0A149Q664_9PROT</name>
<organism evidence="6 7">
    <name type="scientific">Acetobacter cerevisiae</name>
    <dbReference type="NCBI Taxonomy" id="178900"/>
    <lineage>
        <taxon>Bacteria</taxon>
        <taxon>Pseudomonadati</taxon>
        <taxon>Pseudomonadota</taxon>
        <taxon>Alphaproteobacteria</taxon>
        <taxon>Acetobacterales</taxon>
        <taxon>Acetobacteraceae</taxon>
        <taxon>Acetobacter</taxon>
    </lineage>
</organism>
<dbReference type="PANTHER" id="PTHR35005:SF1">
    <property type="entry name" value="2-AMINO-5-FORMYLAMINO-6-RIBOSYLAMINOPYRIMIDIN-4(3H)-ONE 5'-MONOPHOSPHATE DEFORMYLASE"/>
    <property type="match status" value="1"/>
</dbReference>
<comment type="similarity">
    <text evidence="5">Belongs to the creatininase superfamily.</text>
</comment>
<dbReference type="Proteomes" id="UP000075473">
    <property type="component" value="Unassembled WGS sequence"/>
</dbReference>
<protein>
    <submittedName>
        <fullName evidence="6">Creatininase</fullName>
    </submittedName>
</protein>
<sequence>MVQTKFQMAHLTASEMREAVARSPVILLPFGSFEDQGPHMPMGDYLLADDMAEKIARKASAAGHEVYVAPVLPFGGADFFGYMPGGIALSQSTLQAVLRDMLDSLLRHGLTRLIILNGHGGNCTMIHDVTRSIWLRDNVVVPSFYLWRVAASFLPQIVGAEQAAQSGGHGANPLTSIGMHVLPDLVREDRIPQKHADKTAWGLNVSDFGTLDLDGALISVPLEGDCTASNGVGRRDPRLCSVETGALLTEKLVETGVKLVEHVVKQDVQEVSNKED</sequence>
<dbReference type="GO" id="GO:0016811">
    <property type="term" value="F:hydrolase activity, acting on carbon-nitrogen (but not peptide) bonds, in linear amides"/>
    <property type="evidence" value="ECO:0007669"/>
    <property type="project" value="TreeGrafter"/>
</dbReference>
<dbReference type="GO" id="GO:0046872">
    <property type="term" value="F:metal ion binding"/>
    <property type="evidence" value="ECO:0007669"/>
    <property type="project" value="UniProtKB-KW"/>
</dbReference>
<evidence type="ECO:0000256" key="5">
    <source>
        <dbReference type="ARBA" id="ARBA00024029"/>
    </source>
</evidence>
<accession>A0A149Q664</accession>
<proteinExistence type="inferred from homology"/>
<dbReference type="EMBL" id="LHZA01000152">
    <property type="protein sequence ID" value="KXU92790.1"/>
    <property type="molecule type" value="Genomic_DNA"/>
</dbReference>
<dbReference type="PATRIC" id="fig|178900.5.peg.1656"/>
<dbReference type="InterPro" id="IPR003785">
    <property type="entry name" value="Creatininase/forma_Hydrolase"/>
</dbReference>